<protein>
    <recommendedName>
        <fullName evidence="2">Peptidase M13 N-terminal domain-containing protein</fullName>
    </recommendedName>
</protein>
<sequence>MDMCDQVATSLCRLMIDPNATSANPVSMIKGHLHLHGIDIDGINDFVGVMKRFDMEQWPVTPRTPNLTNLLAAVTTQLGYYPLVTISLAKGYKSHGPVVSLDKPMLLLRKIGSQTDMTMAAMLLFTLTKYLKDFCDRYAVCLQRGEAEHIVTTIIKFEQLLSFYMRAPGKQTRMKVKEMNTKKIHWPTLLTAVLGRHHNITPETDVVIKSPHYLKGLDEVLEKSGESVVTLYIGYTIFSWFAPLIVNLDASTNVMAPRNSQHNRLWSKFQCLLLSESVFGFAYLHAFASHPGFDVKQRAVINATKLIIRALQEFTIITPWFKKEDAELIYRKLGLLEVVAFVPDGAKIRRLVQEYYNKVPTLNVDDGFLRNLFQMQKFSTERRLDLAIGPDKEAYAFLQMPVLAYYVLHALLPMFFHAGSVYDEKGAYDEWWSVENEESFSRAEHCLVQQFLDSTKSDASQEEAKAMAAQVMTQNFILAPSFEALCDETDTAQNSFIYRMFNEELSDFYRQNVPFYNFREYEDQISDCQPAPANELSKLRRCRIWNEY</sequence>
<dbReference type="Gene3D" id="1.10.1380.10">
    <property type="entry name" value="Neutral endopeptidase , domain2"/>
    <property type="match status" value="1"/>
</dbReference>
<dbReference type="InterPro" id="IPR024079">
    <property type="entry name" value="MetalloPept_cat_dom_sf"/>
</dbReference>
<gene>
    <name evidence="3" type="ORF">HPB52_010074</name>
</gene>
<dbReference type="Proteomes" id="UP000821837">
    <property type="component" value="Chromosome 1"/>
</dbReference>
<dbReference type="EMBL" id="JABSTV010001245">
    <property type="protein sequence ID" value="KAH7983197.1"/>
    <property type="molecule type" value="Genomic_DNA"/>
</dbReference>
<dbReference type="SUPFAM" id="SSF55486">
    <property type="entry name" value="Metalloproteases ('zincins'), catalytic domain"/>
    <property type="match status" value="1"/>
</dbReference>
<evidence type="ECO:0000313" key="4">
    <source>
        <dbReference type="Proteomes" id="UP000821837"/>
    </source>
</evidence>
<comment type="caution">
    <text evidence="3">The sequence shown here is derived from an EMBL/GenBank/DDBJ whole genome shotgun (WGS) entry which is preliminary data.</text>
</comment>
<keyword evidence="4" id="KW-1185">Reference proteome</keyword>
<dbReference type="AlphaFoldDB" id="A0A9D4T991"/>
<organism evidence="3 4">
    <name type="scientific">Rhipicephalus sanguineus</name>
    <name type="common">Brown dog tick</name>
    <name type="synonym">Ixodes sanguineus</name>
    <dbReference type="NCBI Taxonomy" id="34632"/>
    <lineage>
        <taxon>Eukaryota</taxon>
        <taxon>Metazoa</taxon>
        <taxon>Ecdysozoa</taxon>
        <taxon>Arthropoda</taxon>
        <taxon>Chelicerata</taxon>
        <taxon>Arachnida</taxon>
        <taxon>Acari</taxon>
        <taxon>Parasitiformes</taxon>
        <taxon>Ixodida</taxon>
        <taxon>Ixodoidea</taxon>
        <taxon>Ixodidae</taxon>
        <taxon>Rhipicephalinae</taxon>
        <taxon>Rhipicephalus</taxon>
        <taxon>Rhipicephalus</taxon>
    </lineage>
</organism>
<dbReference type="GO" id="GO:0004222">
    <property type="term" value="F:metalloendopeptidase activity"/>
    <property type="evidence" value="ECO:0007669"/>
    <property type="project" value="InterPro"/>
</dbReference>
<reference evidence="3" key="1">
    <citation type="journal article" date="2020" name="Cell">
        <title>Large-Scale Comparative Analyses of Tick Genomes Elucidate Their Genetic Diversity and Vector Capacities.</title>
        <authorList>
            <consortium name="Tick Genome and Microbiome Consortium (TIGMIC)"/>
            <person name="Jia N."/>
            <person name="Wang J."/>
            <person name="Shi W."/>
            <person name="Du L."/>
            <person name="Sun Y."/>
            <person name="Zhan W."/>
            <person name="Jiang J.F."/>
            <person name="Wang Q."/>
            <person name="Zhang B."/>
            <person name="Ji P."/>
            <person name="Bell-Sakyi L."/>
            <person name="Cui X.M."/>
            <person name="Yuan T.T."/>
            <person name="Jiang B.G."/>
            <person name="Yang W.F."/>
            <person name="Lam T.T."/>
            <person name="Chang Q.C."/>
            <person name="Ding S.J."/>
            <person name="Wang X.J."/>
            <person name="Zhu J.G."/>
            <person name="Ruan X.D."/>
            <person name="Zhao L."/>
            <person name="Wei J.T."/>
            <person name="Ye R.Z."/>
            <person name="Que T.C."/>
            <person name="Du C.H."/>
            <person name="Zhou Y.H."/>
            <person name="Cheng J.X."/>
            <person name="Dai P.F."/>
            <person name="Guo W.B."/>
            <person name="Han X.H."/>
            <person name="Huang E.J."/>
            <person name="Li L.F."/>
            <person name="Wei W."/>
            <person name="Gao Y.C."/>
            <person name="Liu J.Z."/>
            <person name="Shao H.Z."/>
            <person name="Wang X."/>
            <person name="Wang C.C."/>
            <person name="Yang T.C."/>
            <person name="Huo Q.B."/>
            <person name="Li W."/>
            <person name="Chen H.Y."/>
            <person name="Chen S.E."/>
            <person name="Zhou L.G."/>
            <person name="Ni X.B."/>
            <person name="Tian J.H."/>
            <person name="Sheng Y."/>
            <person name="Liu T."/>
            <person name="Pan Y.S."/>
            <person name="Xia L.Y."/>
            <person name="Li J."/>
            <person name="Zhao F."/>
            <person name="Cao W.C."/>
        </authorList>
    </citation>
    <scope>NUCLEOTIDE SEQUENCE</scope>
    <source>
        <strain evidence="3">Rsan-2018</strain>
    </source>
</reference>
<evidence type="ECO:0000313" key="3">
    <source>
        <dbReference type="EMBL" id="KAH7983197.1"/>
    </source>
</evidence>
<name>A0A9D4T991_RHISA</name>
<dbReference type="Pfam" id="PF05649">
    <property type="entry name" value="Peptidase_M13_N"/>
    <property type="match status" value="1"/>
</dbReference>
<comment type="similarity">
    <text evidence="1">Belongs to the peptidase M13 family.</text>
</comment>
<dbReference type="InterPro" id="IPR008753">
    <property type="entry name" value="Peptidase_M13_N"/>
</dbReference>
<accession>A0A9D4T991</accession>
<dbReference type="GO" id="GO:0006508">
    <property type="term" value="P:proteolysis"/>
    <property type="evidence" value="ECO:0007669"/>
    <property type="project" value="InterPro"/>
</dbReference>
<dbReference type="VEuPathDB" id="VectorBase:RSAN_053976"/>
<reference evidence="3" key="2">
    <citation type="submission" date="2021-09" db="EMBL/GenBank/DDBJ databases">
        <authorList>
            <person name="Jia N."/>
            <person name="Wang J."/>
            <person name="Shi W."/>
            <person name="Du L."/>
            <person name="Sun Y."/>
            <person name="Zhan W."/>
            <person name="Jiang J."/>
            <person name="Wang Q."/>
            <person name="Zhang B."/>
            <person name="Ji P."/>
            <person name="Sakyi L.B."/>
            <person name="Cui X."/>
            <person name="Yuan T."/>
            <person name="Jiang B."/>
            <person name="Yang W."/>
            <person name="Lam T.T.-Y."/>
            <person name="Chang Q."/>
            <person name="Ding S."/>
            <person name="Wang X."/>
            <person name="Zhu J."/>
            <person name="Ruan X."/>
            <person name="Zhao L."/>
            <person name="Wei J."/>
            <person name="Que T."/>
            <person name="Du C."/>
            <person name="Cheng J."/>
            <person name="Dai P."/>
            <person name="Han X."/>
            <person name="Huang E."/>
            <person name="Gao Y."/>
            <person name="Liu J."/>
            <person name="Shao H."/>
            <person name="Ye R."/>
            <person name="Li L."/>
            <person name="Wei W."/>
            <person name="Wang X."/>
            <person name="Wang C."/>
            <person name="Huo Q."/>
            <person name="Li W."/>
            <person name="Guo W."/>
            <person name="Chen H."/>
            <person name="Chen S."/>
            <person name="Zhou L."/>
            <person name="Zhou L."/>
            <person name="Ni X."/>
            <person name="Tian J."/>
            <person name="Zhou Y."/>
            <person name="Sheng Y."/>
            <person name="Liu T."/>
            <person name="Pan Y."/>
            <person name="Xia L."/>
            <person name="Li J."/>
            <person name="Zhao F."/>
            <person name="Cao W."/>
        </authorList>
    </citation>
    <scope>NUCLEOTIDE SEQUENCE</scope>
    <source>
        <strain evidence="3">Rsan-2018</strain>
        <tissue evidence="3">Larvae</tissue>
    </source>
</reference>
<dbReference type="InterPro" id="IPR000718">
    <property type="entry name" value="Peptidase_M13"/>
</dbReference>
<feature type="domain" description="Peptidase M13 N-terminal" evidence="2">
    <location>
        <begin position="38"/>
        <end position="333"/>
    </location>
</feature>
<proteinExistence type="inferred from homology"/>
<dbReference type="PROSITE" id="PS51885">
    <property type="entry name" value="NEPRILYSIN"/>
    <property type="match status" value="1"/>
</dbReference>
<dbReference type="InterPro" id="IPR042089">
    <property type="entry name" value="Peptidase_M13_dom_2"/>
</dbReference>
<evidence type="ECO:0000256" key="1">
    <source>
        <dbReference type="ARBA" id="ARBA00007357"/>
    </source>
</evidence>
<dbReference type="Gene3D" id="3.40.390.10">
    <property type="entry name" value="Collagenase (Catalytic Domain)"/>
    <property type="match status" value="1"/>
</dbReference>
<evidence type="ECO:0000259" key="2">
    <source>
        <dbReference type="Pfam" id="PF05649"/>
    </source>
</evidence>